<evidence type="ECO:0000256" key="2">
    <source>
        <dbReference type="ARBA" id="ARBA00023125"/>
    </source>
</evidence>
<dbReference type="Gene3D" id="1.10.260.40">
    <property type="entry name" value="lambda repressor-like DNA-binding domains"/>
    <property type="match status" value="1"/>
</dbReference>
<dbReference type="InterPro" id="IPR013096">
    <property type="entry name" value="Cupin_2"/>
</dbReference>
<dbReference type="InterPro" id="IPR010982">
    <property type="entry name" value="Lambda_DNA-bd_dom_sf"/>
</dbReference>
<name>A0A917GY76_9BACL</name>
<organism evidence="5 6">
    <name type="scientific">Paenibacillus radicis</name>
    <name type="common">ex Gao et al. 2016</name>
    <dbReference type="NCBI Taxonomy" id="1737354"/>
    <lineage>
        <taxon>Bacteria</taxon>
        <taxon>Bacillati</taxon>
        <taxon>Bacillota</taxon>
        <taxon>Bacilli</taxon>
        <taxon>Bacillales</taxon>
        <taxon>Paenibacillaceae</taxon>
        <taxon>Paenibacillus</taxon>
    </lineage>
</organism>
<keyword evidence="3" id="KW-0804">Transcription</keyword>
<dbReference type="InterPro" id="IPR011051">
    <property type="entry name" value="RmlC_Cupin_sf"/>
</dbReference>
<dbReference type="GO" id="GO:0005829">
    <property type="term" value="C:cytosol"/>
    <property type="evidence" value="ECO:0007669"/>
    <property type="project" value="TreeGrafter"/>
</dbReference>
<protein>
    <submittedName>
        <fullName evidence="5">Transcriptional regulator</fullName>
    </submittedName>
</protein>
<dbReference type="CDD" id="cd00093">
    <property type="entry name" value="HTH_XRE"/>
    <property type="match status" value="1"/>
</dbReference>
<keyword evidence="1" id="KW-0805">Transcription regulation</keyword>
<dbReference type="Pfam" id="PF01381">
    <property type="entry name" value="HTH_3"/>
    <property type="match status" value="1"/>
</dbReference>
<evidence type="ECO:0000256" key="1">
    <source>
        <dbReference type="ARBA" id="ARBA00023015"/>
    </source>
</evidence>
<dbReference type="AlphaFoldDB" id="A0A917GY76"/>
<dbReference type="PANTHER" id="PTHR46797">
    <property type="entry name" value="HTH-TYPE TRANSCRIPTIONAL REGULATOR"/>
    <property type="match status" value="1"/>
</dbReference>
<evidence type="ECO:0000256" key="3">
    <source>
        <dbReference type="ARBA" id="ARBA00023163"/>
    </source>
</evidence>
<comment type="caution">
    <text evidence="5">The sequence shown here is derived from an EMBL/GenBank/DDBJ whole genome shotgun (WGS) entry which is preliminary data.</text>
</comment>
<dbReference type="CDD" id="cd02209">
    <property type="entry name" value="cupin_XRE_C"/>
    <property type="match status" value="1"/>
</dbReference>
<dbReference type="SUPFAM" id="SSF47413">
    <property type="entry name" value="lambda repressor-like DNA-binding domains"/>
    <property type="match status" value="1"/>
</dbReference>
<gene>
    <name evidence="5" type="ORF">GCM10010918_12980</name>
</gene>
<evidence type="ECO:0000313" key="5">
    <source>
        <dbReference type="EMBL" id="GGG61008.1"/>
    </source>
</evidence>
<dbReference type="GO" id="GO:0003677">
    <property type="term" value="F:DNA binding"/>
    <property type="evidence" value="ECO:0007669"/>
    <property type="project" value="UniProtKB-KW"/>
</dbReference>
<keyword evidence="2" id="KW-0238">DNA-binding</keyword>
<accession>A0A917GY76</accession>
<reference evidence="5 6" key="1">
    <citation type="journal article" date="2014" name="Int. J. Syst. Evol. Microbiol.">
        <title>Complete genome sequence of Corynebacterium casei LMG S-19264T (=DSM 44701T), isolated from a smear-ripened cheese.</title>
        <authorList>
            <consortium name="US DOE Joint Genome Institute (JGI-PGF)"/>
            <person name="Walter F."/>
            <person name="Albersmeier A."/>
            <person name="Kalinowski J."/>
            <person name="Ruckert C."/>
        </authorList>
    </citation>
    <scope>NUCLEOTIDE SEQUENCE [LARGE SCALE GENOMIC DNA]</scope>
    <source>
        <strain evidence="5 6">CGMCC 1.15286</strain>
    </source>
</reference>
<evidence type="ECO:0000259" key="4">
    <source>
        <dbReference type="PROSITE" id="PS50943"/>
    </source>
</evidence>
<dbReference type="InterPro" id="IPR014710">
    <property type="entry name" value="RmlC-like_jellyroll"/>
</dbReference>
<dbReference type="PROSITE" id="PS50943">
    <property type="entry name" value="HTH_CROC1"/>
    <property type="match status" value="1"/>
</dbReference>
<feature type="domain" description="HTH cro/C1-type" evidence="4">
    <location>
        <begin position="12"/>
        <end position="66"/>
    </location>
</feature>
<dbReference type="InterPro" id="IPR050807">
    <property type="entry name" value="TransReg_Diox_bact_type"/>
</dbReference>
<dbReference type="GO" id="GO:0003700">
    <property type="term" value="F:DNA-binding transcription factor activity"/>
    <property type="evidence" value="ECO:0007669"/>
    <property type="project" value="TreeGrafter"/>
</dbReference>
<dbReference type="SUPFAM" id="SSF51182">
    <property type="entry name" value="RmlC-like cupins"/>
    <property type="match status" value="1"/>
</dbReference>
<keyword evidence="6" id="KW-1185">Reference proteome</keyword>
<dbReference type="Pfam" id="PF07883">
    <property type="entry name" value="Cupin_2"/>
    <property type="match status" value="1"/>
</dbReference>
<dbReference type="RefSeq" id="WP_188888134.1">
    <property type="nucleotide sequence ID" value="NZ_BMHY01000002.1"/>
</dbReference>
<dbReference type="EMBL" id="BMHY01000002">
    <property type="protein sequence ID" value="GGG61008.1"/>
    <property type="molecule type" value="Genomic_DNA"/>
</dbReference>
<sequence length="184" mass="20808">MHPINISISKNVLRIRKDRKLSLDQVAELSGVSKAMLGQIERGETNPTITTLWKIANGLRISFSSLIKEESALVTIMSKESVVALTEDEGKYRVYPLFPFDPKKQFEMYAMEIDPQCCHESEPHHEGVEEYISVTEGTLELLIEQELFIVNPGSTIHFQAEKPHAYRNSGESTVKCMLTVHYPG</sequence>
<dbReference type="InterPro" id="IPR001387">
    <property type="entry name" value="Cro/C1-type_HTH"/>
</dbReference>
<dbReference type="SMART" id="SM00530">
    <property type="entry name" value="HTH_XRE"/>
    <property type="match status" value="1"/>
</dbReference>
<evidence type="ECO:0000313" key="6">
    <source>
        <dbReference type="Proteomes" id="UP000600247"/>
    </source>
</evidence>
<proteinExistence type="predicted"/>
<dbReference type="PANTHER" id="PTHR46797:SF23">
    <property type="entry name" value="HTH-TYPE TRANSCRIPTIONAL REGULATOR SUTR"/>
    <property type="match status" value="1"/>
</dbReference>
<dbReference type="Gene3D" id="2.60.120.10">
    <property type="entry name" value="Jelly Rolls"/>
    <property type="match status" value="1"/>
</dbReference>
<dbReference type="Proteomes" id="UP000600247">
    <property type="component" value="Unassembled WGS sequence"/>
</dbReference>